<dbReference type="InterPro" id="IPR006016">
    <property type="entry name" value="UspA"/>
</dbReference>
<comment type="similarity">
    <text evidence="1">Belongs to the universal stress protein A family.</text>
</comment>
<dbReference type="Proteomes" id="UP000199630">
    <property type="component" value="Unassembled WGS sequence"/>
</dbReference>
<feature type="domain" description="UspA" evidence="2">
    <location>
        <begin position="1"/>
        <end position="143"/>
    </location>
</feature>
<dbReference type="EMBL" id="FORH01000009">
    <property type="protein sequence ID" value="SFK10601.1"/>
    <property type="molecule type" value="Genomic_DNA"/>
</dbReference>
<dbReference type="InterPro" id="IPR006015">
    <property type="entry name" value="Universal_stress_UspA"/>
</dbReference>
<dbReference type="Pfam" id="PF00582">
    <property type="entry name" value="Usp"/>
    <property type="match status" value="1"/>
</dbReference>
<dbReference type="RefSeq" id="WP_090062557.1">
    <property type="nucleotide sequence ID" value="NZ_FORH01000009.1"/>
</dbReference>
<accession>A0A1I3WW15</accession>
<dbReference type="InterPro" id="IPR014729">
    <property type="entry name" value="Rossmann-like_a/b/a_fold"/>
</dbReference>
<proteinExistence type="inferred from homology"/>
<sequence>MTNTIVVAYDGSDSAVRALEFAVDRAKHLNGSVVVAYVLEWSPYQFLTPDEIEQRHKRRKEELKRAEEAVISPMIAKYADSGVPLKPVITYGHVAETLIKIVKKEEAVQLVVGRTGQSNLSTRLFGSVASSLAQSCPVALTILP</sequence>
<evidence type="ECO:0000313" key="4">
    <source>
        <dbReference type="Proteomes" id="UP000199630"/>
    </source>
</evidence>
<organism evidence="3 4">
    <name type="scientific">Celeribacter neptunius</name>
    <dbReference type="NCBI Taxonomy" id="588602"/>
    <lineage>
        <taxon>Bacteria</taxon>
        <taxon>Pseudomonadati</taxon>
        <taxon>Pseudomonadota</taxon>
        <taxon>Alphaproteobacteria</taxon>
        <taxon>Rhodobacterales</taxon>
        <taxon>Roseobacteraceae</taxon>
        <taxon>Celeribacter</taxon>
    </lineage>
</organism>
<protein>
    <submittedName>
        <fullName evidence="3">Nucleotide-binding universal stress protein, UspA family</fullName>
    </submittedName>
</protein>
<dbReference type="STRING" id="588602.SAMN04487991_3835"/>
<dbReference type="PANTHER" id="PTHR46268:SF6">
    <property type="entry name" value="UNIVERSAL STRESS PROTEIN UP12"/>
    <property type="match status" value="1"/>
</dbReference>
<reference evidence="4" key="1">
    <citation type="submission" date="2016-10" db="EMBL/GenBank/DDBJ databases">
        <authorList>
            <person name="Varghese N."/>
            <person name="Submissions S."/>
        </authorList>
    </citation>
    <scope>NUCLEOTIDE SEQUENCE [LARGE SCALE GENOMIC DNA]</scope>
    <source>
        <strain evidence="4">DSM 26471</strain>
    </source>
</reference>
<evidence type="ECO:0000256" key="1">
    <source>
        <dbReference type="ARBA" id="ARBA00008791"/>
    </source>
</evidence>
<dbReference type="SUPFAM" id="SSF52402">
    <property type="entry name" value="Adenine nucleotide alpha hydrolases-like"/>
    <property type="match status" value="1"/>
</dbReference>
<evidence type="ECO:0000313" key="3">
    <source>
        <dbReference type="EMBL" id="SFK10601.1"/>
    </source>
</evidence>
<dbReference type="Gene3D" id="3.40.50.620">
    <property type="entry name" value="HUPs"/>
    <property type="match status" value="1"/>
</dbReference>
<keyword evidence="4" id="KW-1185">Reference proteome</keyword>
<dbReference type="PANTHER" id="PTHR46268">
    <property type="entry name" value="STRESS RESPONSE PROTEIN NHAX"/>
    <property type="match status" value="1"/>
</dbReference>
<dbReference type="CDD" id="cd00293">
    <property type="entry name" value="USP-like"/>
    <property type="match status" value="1"/>
</dbReference>
<name>A0A1I3WW15_9RHOB</name>
<dbReference type="AlphaFoldDB" id="A0A1I3WW15"/>
<evidence type="ECO:0000259" key="2">
    <source>
        <dbReference type="Pfam" id="PF00582"/>
    </source>
</evidence>
<dbReference type="PRINTS" id="PR01438">
    <property type="entry name" value="UNVRSLSTRESS"/>
</dbReference>
<dbReference type="OrthoDB" id="5186731at2"/>
<gene>
    <name evidence="3" type="ORF">SAMN04487991_3835</name>
</gene>